<name>A0A5N6U4X8_ASPAV</name>
<protein>
    <recommendedName>
        <fullName evidence="8">Transferase family-domain-containing protein</fullName>
    </recommendedName>
</protein>
<keyword evidence="3" id="KW-0808">Transferase</keyword>
<keyword evidence="7" id="KW-1185">Reference proteome</keyword>
<proteinExistence type="inferred from homology"/>
<organism evidence="6 7">
    <name type="scientific">Aspergillus avenaceus</name>
    <dbReference type="NCBI Taxonomy" id="36643"/>
    <lineage>
        <taxon>Eukaryota</taxon>
        <taxon>Fungi</taxon>
        <taxon>Dikarya</taxon>
        <taxon>Ascomycota</taxon>
        <taxon>Pezizomycotina</taxon>
        <taxon>Eurotiomycetes</taxon>
        <taxon>Eurotiomycetidae</taxon>
        <taxon>Eurotiales</taxon>
        <taxon>Aspergillaceae</taxon>
        <taxon>Aspergillus</taxon>
        <taxon>Aspergillus subgen. Circumdati</taxon>
    </lineage>
</organism>
<keyword evidence="4" id="KW-0012">Acyltransferase</keyword>
<evidence type="ECO:0000313" key="7">
    <source>
        <dbReference type="Proteomes" id="UP000325780"/>
    </source>
</evidence>
<dbReference type="GO" id="GO:0016746">
    <property type="term" value="F:acyltransferase activity"/>
    <property type="evidence" value="ECO:0007669"/>
    <property type="project" value="UniProtKB-KW"/>
</dbReference>
<dbReference type="AlphaFoldDB" id="A0A5N6U4X8"/>
<evidence type="ECO:0000256" key="3">
    <source>
        <dbReference type="ARBA" id="ARBA00022679"/>
    </source>
</evidence>
<dbReference type="InterPro" id="IPR023213">
    <property type="entry name" value="CAT-like_dom_sf"/>
</dbReference>
<comment type="pathway">
    <text evidence="1">Secondary metabolite biosynthesis.</text>
</comment>
<dbReference type="Gene3D" id="3.30.559.10">
    <property type="entry name" value="Chloramphenicol acetyltransferase-like domain"/>
    <property type="match status" value="2"/>
</dbReference>
<comment type="similarity">
    <text evidence="2">Belongs to the plant acyltransferase family.</text>
</comment>
<dbReference type="PANTHER" id="PTHR31896">
    <property type="entry name" value="FAMILY REGULATORY PROTEIN, PUTATIVE (AFU_ORTHOLOGUE AFUA_3G14730)-RELATED"/>
    <property type="match status" value="1"/>
</dbReference>
<evidence type="ECO:0000256" key="2">
    <source>
        <dbReference type="ARBA" id="ARBA00009861"/>
    </source>
</evidence>
<evidence type="ECO:0000256" key="4">
    <source>
        <dbReference type="ARBA" id="ARBA00023315"/>
    </source>
</evidence>
<feature type="transmembrane region" description="Helical" evidence="5">
    <location>
        <begin position="227"/>
        <end position="248"/>
    </location>
</feature>
<dbReference type="PANTHER" id="PTHR31896:SF69">
    <property type="entry name" value="FAMILY REGULATORY PROTEIN, PUTATIVE (AFU_ORTHOLOGUE AFUA_3G14730)-RELATED"/>
    <property type="match status" value="1"/>
</dbReference>
<evidence type="ECO:0008006" key="8">
    <source>
        <dbReference type="Google" id="ProtNLM"/>
    </source>
</evidence>
<keyword evidence="5" id="KW-0472">Membrane</keyword>
<evidence type="ECO:0000256" key="1">
    <source>
        <dbReference type="ARBA" id="ARBA00005179"/>
    </source>
</evidence>
<dbReference type="Pfam" id="PF02458">
    <property type="entry name" value="Transferase"/>
    <property type="match status" value="1"/>
</dbReference>
<gene>
    <name evidence="6" type="ORF">BDV25DRAFT_149191</name>
</gene>
<accession>A0A5N6U4X8</accession>
<keyword evidence="5" id="KW-0812">Transmembrane</keyword>
<dbReference type="Proteomes" id="UP000325780">
    <property type="component" value="Unassembled WGS sequence"/>
</dbReference>
<dbReference type="InterPro" id="IPR051283">
    <property type="entry name" value="Sec_Metabolite_Acyltrans"/>
</dbReference>
<dbReference type="OrthoDB" id="21502at2759"/>
<evidence type="ECO:0000256" key="5">
    <source>
        <dbReference type="SAM" id="Phobius"/>
    </source>
</evidence>
<evidence type="ECO:0000313" key="6">
    <source>
        <dbReference type="EMBL" id="KAE8153638.1"/>
    </source>
</evidence>
<keyword evidence="5" id="KW-1133">Transmembrane helix</keyword>
<reference evidence="6 7" key="1">
    <citation type="submission" date="2019-04" db="EMBL/GenBank/DDBJ databases">
        <title>Friends and foes A comparative genomics study of 23 Aspergillus species from section Flavi.</title>
        <authorList>
            <consortium name="DOE Joint Genome Institute"/>
            <person name="Kjaerbolling I."/>
            <person name="Vesth T."/>
            <person name="Frisvad J.C."/>
            <person name="Nybo J.L."/>
            <person name="Theobald S."/>
            <person name="Kildgaard S."/>
            <person name="Isbrandt T."/>
            <person name="Kuo A."/>
            <person name="Sato A."/>
            <person name="Lyhne E.K."/>
            <person name="Kogle M.E."/>
            <person name="Wiebenga A."/>
            <person name="Kun R.S."/>
            <person name="Lubbers R.J."/>
            <person name="Makela M.R."/>
            <person name="Barry K."/>
            <person name="Chovatia M."/>
            <person name="Clum A."/>
            <person name="Daum C."/>
            <person name="Haridas S."/>
            <person name="He G."/>
            <person name="LaButti K."/>
            <person name="Lipzen A."/>
            <person name="Mondo S."/>
            <person name="Riley R."/>
            <person name="Salamov A."/>
            <person name="Simmons B.A."/>
            <person name="Magnuson J.K."/>
            <person name="Henrissat B."/>
            <person name="Mortensen U.H."/>
            <person name="Larsen T.O."/>
            <person name="Devries R.P."/>
            <person name="Grigoriev I.V."/>
            <person name="Machida M."/>
            <person name="Baker S.E."/>
            <person name="Andersen M.R."/>
        </authorList>
    </citation>
    <scope>NUCLEOTIDE SEQUENCE [LARGE SCALE GENOMIC DNA]</scope>
    <source>
        <strain evidence="6 7">IBT 18842</strain>
    </source>
</reference>
<dbReference type="EMBL" id="ML742037">
    <property type="protein sequence ID" value="KAE8153638.1"/>
    <property type="molecule type" value="Genomic_DNA"/>
</dbReference>
<sequence>MGFFKSKPDRPTKIPTDTVVPVAYWDQQKHSRAACLHFTYRFEDVLSKDELRSSLNRLFDIGNWHRLGARLRENDNGRLEYHIPAQYDEVRPRFEWTTSDYPMEINEHPLAERFPKATSHPSIASHPQDIKSLCVGPNCPDRLDDWIYSDRPQLVIHVSSFNDATLLSVTFMHTLMDAMGIASFLKAWSAVLRGKEDEVPIFNGIGDYPLELVNNKTPKEDFIHTNLILRGFSMLLFIICFVFELIWYSHEEPRIVCIPGHFVDELHTQALSELADEKSEESRFVSESDVLLSWWTKVTIKALNPSPHRMVTLMNTFDIRSNDLGQPGSNNAFITNAVLASYTFLRCHDILHKPLSYIASQIRQSLVLQRTERQTQALLALEKESVLKNGHLPPLGDSTCILFAFSNWHKNRLFDIDFAPAVARPGIPPNERANGLGRPSYVIPLGRFEGLPLRNMGPVAGKDPSGNWWIMWTLRKQAWSGVEKELDALEWRKIQ</sequence>